<dbReference type="RefSeq" id="WP_134450431.1">
    <property type="nucleotide sequence ID" value="NZ_SOFF01000038.1"/>
</dbReference>
<proteinExistence type="predicted"/>
<dbReference type="InterPro" id="IPR004399">
    <property type="entry name" value="HMP/HMP-P_kinase_dom"/>
</dbReference>
<evidence type="ECO:0000256" key="1">
    <source>
        <dbReference type="ARBA" id="ARBA00000151"/>
    </source>
</evidence>
<comment type="catalytic activity">
    <reaction evidence="2">
        <text>4-amino-2-methyl-5-(phosphooxymethyl)pyrimidine + ATP = 4-amino-2-methyl-5-(diphosphooxymethyl)pyrimidine + ADP</text>
        <dbReference type="Rhea" id="RHEA:19893"/>
        <dbReference type="ChEBI" id="CHEBI:30616"/>
        <dbReference type="ChEBI" id="CHEBI:57841"/>
        <dbReference type="ChEBI" id="CHEBI:58354"/>
        <dbReference type="ChEBI" id="CHEBI:456216"/>
        <dbReference type="EC" id="2.7.4.7"/>
    </reaction>
</comment>
<dbReference type="UniPathway" id="UPA00060">
    <property type="reaction ID" value="UER00138"/>
</dbReference>
<comment type="function">
    <text evidence="3">Catalyzes the phosphorylation of hydroxymethylpyrimidine phosphate (HMP-P) to HMP-PP, and of HMP to HMP-P.</text>
</comment>
<dbReference type="EC" id="2.7.1.49" evidence="7"/>
<dbReference type="OrthoDB" id="34166at2"/>
<feature type="non-terminal residue" evidence="7">
    <location>
        <position position="244"/>
    </location>
</feature>
<comment type="pathway">
    <text evidence="4">Cofactor biosynthesis; thiamine diphosphate biosynthesis; 4-amino-2-methyl-5-diphosphomethylpyrimidine from 5-amino-1-(5-phospho-D-ribosyl)imidazole: step 3/3.</text>
</comment>
<keyword evidence="7" id="KW-0418">Kinase</keyword>
<dbReference type="Gene3D" id="3.40.1190.20">
    <property type="match status" value="1"/>
</dbReference>
<sequence length="244" mass="25273">MTGASPRIARVLSIAGTDPTGGAGIQADLKSIAANGGYGMAVVTALVAQNTHGVRSVHVPPVSFLREQLHAVSDDVEIDAVKIGMLADVHVTHTVSEWLGQVKPRLVVLDPVMIATSGDRLLTEDAEQALRDLLSVVHLVTPNIPELAILAGSPVATSWSAALRQAQHVAETYGVLVLAKGGHLAGYLVPDALVGVHTVREFPGFRIDTPNTHGTGCSFSSAVATRVASRAGTAAPSLAHWGDA</sequence>
<dbReference type="Proteomes" id="UP000297654">
    <property type="component" value="Unassembled WGS sequence"/>
</dbReference>
<protein>
    <submittedName>
        <fullName evidence="7">Bifunctional hydroxymethylpyrimidine kinase/phosphomethylpyrimidine kinase</fullName>
        <ecNumber evidence="7">2.7.1.49</ecNumber>
        <ecNumber evidence="7">2.7.4.7</ecNumber>
    </submittedName>
</protein>
<keyword evidence="8" id="KW-1185">Reference proteome</keyword>
<dbReference type="EC" id="2.7.4.7" evidence="7"/>
<dbReference type="EMBL" id="SOFF01000038">
    <property type="protein sequence ID" value="TFB86174.1"/>
    <property type="molecule type" value="Genomic_DNA"/>
</dbReference>
<dbReference type="PANTHER" id="PTHR20858">
    <property type="entry name" value="PHOSPHOMETHYLPYRIMIDINE KINASE"/>
    <property type="match status" value="1"/>
</dbReference>
<keyword evidence="5" id="KW-0784">Thiamine biosynthesis</keyword>
<dbReference type="InterPro" id="IPR013749">
    <property type="entry name" value="PM/HMP-P_kinase-1"/>
</dbReference>
<dbReference type="SUPFAM" id="SSF53613">
    <property type="entry name" value="Ribokinase-like"/>
    <property type="match status" value="1"/>
</dbReference>
<dbReference type="GO" id="GO:0009228">
    <property type="term" value="P:thiamine biosynthetic process"/>
    <property type="evidence" value="ECO:0007669"/>
    <property type="project" value="UniProtKB-KW"/>
</dbReference>
<dbReference type="InterPro" id="IPR029056">
    <property type="entry name" value="Ribokinase-like"/>
</dbReference>
<dbReference type="GO" id="GO:0008902">
    <property type="term" value="F:hydroxymethylpyrimidine kinase activity"/>
    <property type="evidence" value="ECO:0007669"/>
    <property type="project" value="UniProtKB-EC"/>
</dbReference>
<gene>
    <name evidence="7" type="primary">thiD</name>
    <name evidence="7" type="ORF">E3O10_14355</name>
</gene>
<dbReference type="Pfam" id="PF08543">
    <property type="entry name" value="Phos_pyr_kin"/>
    <property type="match status" value="1"/>
</dbReference>
<dbReference type="CDD" id="cd01169">
    <property type="entry name" value="HMPP_kinase"/>
    <property type="match status" value="1"/>
</dbReference>
<evidence type="ECO:0000256" key="2">
    <source>
        <dbReference type="ARBA" id="ARBA00000565"/>
    </source>
</evidence>
<evidence type="ECO:0000313" key="7">
    <source>
        <dbReference type="EMBL" id="TFB86174.1"/>
    </source>
</evidence>
<dbReference type="GO" id="GO:0008972">
    <property type="term" value="F:phosphomethylpyrimidine kinase activity"/>
    <property type="evidence" value="ECO:0007669"/>
    <property type="project" value="UniProtKB-EC"/>
</dbReference>
<comment type="caution">
    <text evidence="7">The sequence shown here is derived from an EMBL/GenBank/DDBJ whole genome shotgun (WGS) entry which is preliminary data.</text>
</comment>
<reference evidence="7 8" key="1">
    <citation type="submission" date="2019-03" db="EMBL/GenBank/DDBJ databases">
        <title>Genomics of glacier-inhabiting Cryobacterium strains.</title>
        <authorList>
            <person name="Liu Q."/>
            <person name="Xin Y.-H."/>
        </authorList>
    </citation>
    <scope>NUCLEOTIDE SEQUENCE [LARGE SCALE GENOMIC DNA]</scope>
    <source>
        <strain evidence="7 8">Hh15</strain>
    </source>
</reference>
<name>A0A5F0D131_9MICO</name>
<dbReference type="GO" id="GO:0005829">
    <property type="term" value="C:cytosol"/>
    <property type="evidence" value="ECO:0007669"/>
    <property type="project" value="TreeGrafter"/>
</dbReference>
<comment type="catalytic activity">
    <reaction evidence="1">
        <text>4-amino-5-hydroxymethyl-2-methylpyrimidine + ATP = 4-amino-2-methyl-5-(phosphooxymethyl)pyrimidine + ADP + H(+)</text>
        <dbReference type="Rhea" id="RHEA:23096"/>
        <dbReference type="ChEBI" id="CHEBI:15378"/>
        <dbReference type="ChEBI" id="CHEBI:16892"/>
        <dbReference type="ChEBI" id="CHEBI:30616"/>
        <dbReference type="ChEBI" id="CHEBI:58354"/>
        <dbReference type="ChEBI" id="CHEBI:456216"/>
        <dbReference type="EC" id="2.7.1.49"/>
    </reaction>
</comment>
<evidence type="ECO:0000256" key="3">
    <source>
        <dbReference type="ARBA" id="ARBA00003848"/>
    </source>
</evidence>
<dbReference type="AlphaFoldDB" id="A0A5F0D131"/>
<accession>A0A5F0D131</accession>
<evidence type="ECO:0000313" key="8">
    <source>
        <dbReference type="Proteomes" id="UP000297654"/>
    </source>
</evidence>
<dbReference type="GO" id="GO:0009229">
    <property type="term" value="P:thiamine diphosphate biosynthetic process"/>
    <property type="evidence" value="ECO:0007669"/>
    <property type="project" value="UniProtKB-UniPathway"/>
</dbReference>
<organism evidence="7 8">
    <name type="scientific">Cryobacterium luteum</name>
    <dbReference type="NCBI Taxonomy" id="1424661"/>
    <lineage>
        <taxon>Bacteria</taxon>
        <taxon>Bacillati</taxon>
        <taxon>Actinomycetota</taxon>
        <taxon>Actinomycetes</taxon>
        <taxon>Micrococcales</taxon>
        <taxon>Microbacteriaceae</taxon>
        <taxon>Cryobacterium</taxon>
    </lineage>
</organism>
<evidence type="ECO:0000256" key="5">
    <source>
        <dbReference type="ARBA" id="ARBA00022977"/>
    </source>
</evidence>
<evidence type="ECO:0000259" key="6">
    <source>
        <dbReference type="Pfam" id="PF08543"/>
    </source>
</evidence>
<feature type="domain" description="Pyridoxamine kinase/Phosphomethylpyrimidine kinase" evidence="6">
    <location>
        <begin position="18"/>
        <end position="230"/>
    </location>
</feature>
<evidence type="ECO:0000256" key="4">
    <source>
        <dbReference type="ARBA" id="ARBA00004769"/>
    </source>
</evidence>
<dbReference type="NCBIfam" id="TIGR00097">
    <property type="entry name" value="HMP-P_kinase"/>
    <property type="match status" value="1"/>
</dbReference>
<keyword evidence="7" id="KW-0808">Transferase</keyword>
<dbReference type="PANTHER" id="PTHR20858:SF17">
    <property type="entry name" value="HYDROXYMETHYLPYRIMIDINE_PHOSPHOMETHYLPYRIMIDINE KINASE THI20-RELATED"/>
    <property type="match status" value="1"/>
</dbReference>